<dbReference type="InterPro" id="IPR000182">
    <property type="entry name" value="GNAT_dom"/>
</dbReference>
<dbReference type="PROSITE" id="PS51186">
    <property type="entry name" value="GNAT"/>
    <property type="match status" value="1"/>
</dbReference>
<feature type="domain" description="N-acetyltransferase" evidence="1">
    <location>
        <begin position="4"/>
        <end position="159"/>
    </location>
</feature>
<dbReference type="SUPFAM" id="SSF55729">
    <property type="entry name" value="Acyl-CoA N-acyltransferases (Nat)"/>
    <property type="match status" value="1"/>
</dbReference>
<evidence type="ECO:0000313" key="3">
    <source>
        <dbReference type="Proteomes" id="UP001597452"/>
    </source>
</evidence>
<dbReference type="RefSeq" id="WP_054753325.1">
    <property type="nucleotide sequence ID" value="NZ_JBHUMZ010000052.1"/>
</dbReference>
<evidence type="ECO:0000259" key="1">
    <source>
        <dbReference type="PROSITE" id="PS51186"/>
    </source>
</evidence>
<organism evidence="2 3">
    <name type="scientific">Piscibacillus salipiscarius</name>
    <dbReference type="NCBI Taxonomy" id="299480"/>
    <lineage>
        <taxon>Bacteria</taxon>
        <taxon>Bacillati</taxon>
        <taxon>Bacillota</taxon>
        <taxon>Bacilli</taxon>
        <taxon>Bacillales</taxon>
        <taxon>Bacillaceae</taxon>
        <taxon>Piscibacillus</taxon>
    </lineage>
</organism>
<comment type="caution">
    <text evidence="2">The sequence shown here is derived from an EMBL/GenBank/DDBJ whole genome shotgun (WGS) entry which is preliminary data.</text>
</comment>
<dbReference type="PANTHER" id="PTHR43328:SF1">
    <property type="entry name" value="N-ACETYLTRANSFERASE DOMAIN-CONTAINING PROTEIN"/>
    <property type="match status" value="1"/>
</dbReference>
<dbReference type="Pfam" id="PF13302">
    <property type="entry name" value="Acetyltransf_3"/>
    <property type="match status" value="1"/>
</dbReference>
<dbReference type="Gene3D" id="3.40.630.30">
    <property type="match status" value="1"/>
</dbReference>
<accession>A0ABW5QEE2</accession>
<proteinExistence type="predicted"/>
<name>A0ABW5QEE2_9BACI</name>
<protein>
    <submittedName>
        <fullName evidence="2">GNAT family N-acetyltransferase</fullName>
    </submittedName>
</protein>
<dbReference type="EMBL" id="JBHUMZ010000052">
    <property type="protein sequence ID" value="MFD2640211.1"/>
    <property type="molecule type" value="Genomic_DNA"/>
</dbReference>
<dbReference type="InterPro" id="IPR016181">
    <property type="entry name" value="Acyl_CoA_acyltransferase"/>
</dbReference>
<sequence length="159" mass="18503">MYQVSLRDIQEDDLPIFFEHQKDPVSSHMAAFTSKDPTDWGLFSNHWNRILTDNNIIKKSIIHENQIVGHVISFEMFGDREVTYWINREDWGKGIATVALKQFLNLDPTRPLYARAAKDNIGSRRVLEKCGFTIIDEDSGFANARDMEVEEFVFILKHQ</sequence>
<evidence type="ECO:0000313" key="2">
    <source>
        <dbReference type="EMBL" id="MFD2640211.1"/>
    </source>
</evidence>
<reference evidence="3" key="1">
    <citation type="journal article" date="2019" name="Int. J. Syst. Evol. Microbiol.">
        <title>The Global Catalogue of Microorganisms (GCM) 10K type strain sequencing project: providing services to taxonomists for standard genome sequencing and annotation.</title>
        <authorList>
            <consortium name="The Broad Institute Genomics Platform"/>
            <consortium name="The Broad Institute Genome Sequencing Center for Infectious Disease"/>
            <person name="Wu L."/>
            <person name="Ma J."/>
        </authorList>
    </citation>
    <scope>NUCLEOTIDE SEQUENCE [LARGE SCALE GENOMIC DNA]</scope>
    <source>
        <strain evidence="3">TISTR 1571</strain>
    </source>
</reference>
<dbReference type="PANTHER" id="PTHR43328">
    <property type="entry name" value="ACETYLTRANSFERASE-RELATED"/>
    <property type="match status" value="1"/>
</dbReference>
<dbReference type="Proteomes" id="UP001597452">
    <property type="component" value="Unassembled WGS sequence"/>
</dbReference>
<gene>
    <name evidence="2" type="ORF">ACFSW4_15185</name>
</gene>
<keyword evidence="3" id="KW-1185">Reference proteome</keyword>